<keyword evidence="2" id="KW-0788">Thiol protease</keyword>
<evidence type="ECO:0000259" key="4">
    <source>
        <dbReference type="PROSITE" id="PS50208"/>
    </source>
</evidence>
<dbReference type="Gene3D" id="3.40.50.1460">
    <property type="match status" value="1"/>
</dbReference>
<sequence>MSLYCLDAPVAKGRKSNSVVRWIDVFPAEPYATTSGQEVPIEHPVEAESEPPGSWSGGVTVDISPPSELPRLQSNPRSLHPQLNRPEASWTNTPRSQTPSNALHRTLIRPQSPASRDLTPPARSGTPPARSRTPILQVPSGRQRPTNILVPSRSPNLSTVTAYNPADTLRHLDLSTPISQGRRNAHVHSSSRMSFVSGSANRGSPNSYGESIHAPITRCPRGLLIIGSSHREPHAYMTDLAPLMSTHNDRNRLRTAFQSRRYSVETMVEHEGNKGAILRRVGNFLASAEAGDIRMIVFTGHGTKIGEDRQFAIIPSECASDNDTISSAEWQSTILESAGAGVVVVSVFAACMSGGMISGQAVKLTNFERIIESQSSAPTLPSGPIQIILSSSGDNQSSFEYRTPPHTPSDWHDYFLWALAETARRPEVDSWESFLTTLQATFTYVRAVGLRSSSYEYPRDLDWLLQHPQTPRIYISSQVPDFNQFMPPQGY</sequence>
<dbReference type="EMBL" id="JACYCD010000465">
    <property type="protein sequence ID" value="KAF8693851.1"/>
    <property type="molecule type" value="Genomic_DNA"/>
</dbReference>
<dbReference type="InterPro" id="IPR001309">
    <property type="entry name" value="Pept_C14_p20"/>
</dbReference>
<dbReference type="Pfam" id="PF00656">
    <property type="entry name" value="Peptidase_C14"/>
    <property type="match status" value="1"/>
</dbReference>
<dbReference type="GO" id="GO:0004197">
    <property type="term" value="F:cysteine-type endopeptidase activity"/>
    <property type="evidence" value="ECO:0007669"/>
    <property type="project" value="InterPro"/>
</dbReference>
<organism evidence="5 6">
    <name type="scientific">Rhizoctonia solani</name>
    <dbReference type="NCBI Taxonomy" id="456999"/>
    <lineage>
        <taxon>Eukaryota</taxon>
        <taxon>Fungi</taxon>
        <taxon>Dikarya</taxon>
        <taxon>Basidiomycota</taxon>
        <taxon>Agaricomycotina</taxon>
        <taxon>Agaricomycetes</taxon>
        <taxon>Cantharellales</taxon>
        <taxon>Ceratobasidiaceae</taxon>
        <taxon>Rhizoctonia</taxon>
    </lineage>
</organism>
<feature type="region of interest" description="Disordered" evidence="3">
    <location>
        <begin position="44"/>
        <end position="160"/>
    </location>
</feature>
<keyword evidence="2" id="KW-0645">Protease</keyword>
<dbReference type="AlphaFoldDB" id="A0A8H7HJN4"/>
<feature type="compositionally biased region" description="Polar residues" evidence="3">
    <location>
        <begin position="181"/>
        <end position="209"/>
    </location>
</feature>
<feature type="compositionally biased region" description="Polar residues" evidence="3">
    <location>
        <begin position="89"/>
        <end position="103"/>
    </location>
</feature>
<evidence type="ECO:0000256" key="2">
    <source>
        <dbReference type="ARBA" id="ARBA00022807"/>
    </source>
</evidence>
<keyword evidence="1" id="KW-0053">Apoptosis</keyword>
<comment type="caution">
    <text evidence="5">The sequence shown here is derived from an EMBL/GenBank/DDBJ whole genome shotgun (WGS) entry which is preliminary data.</text>
</comment>
<name>A0A8H7HJN4_9AGAM</name>
<feature type="non-terminal residue" evidence="5">
    <location>
        <position position="491"/>
    </location>
</feature>
<gene>
    <name evidence="5" type="ORF">RHS03_08302</name>
</gene>
<evidence type="ECO:0000313" key="5">
    <source>
        <dbReference type="EMBL" id="KAF8693851.1"/>
    </source>
</evidence>
<dbReference type="Proteomes" id="UP000602905">
    <property type="component" value="Unassembled WGS sequence"/>
</dbReference>
<evidence type="ECO:0000313" key="6">
    <source>
        <dbReference type="Proteomes" id="UP000602905"/>
    </source>
</evidence>
<dbReference type="OrthoDB" id="3136640at2759"/>
<evidence type="ECO:0000256" key="3">
    <source>
        <dbReference type="SAM" id="MobiDB-lite"/>
    </source>
</evidence>
<feature type="domain" description="Caspase family p20" evidence="4">
    <location>
        <begin position="224"/>
        <end position="302"/>
    </location>
</feature>
<dbReference type="GO" id="GO:0006915">
    <property type="term" value="P:apoptotic process"/>
    <property type="evidence" value="ECO:0007669"/>
    <property type="project" value="UniProtKB-KW"/>
</dbReference>
<accession>A0A8H7HJN4</accession>
<keyword evidence="2" id="KW-0378">Hydrolase</keyword>
<dbReference type="GO" id="GO:0006508">
    <property type="term" value="P:proteolysis"/>
    <property type="evidence" value="ECO:0007669"/>
    <property type="project" value="InterPro"/>
</dbReference>
<dbReference type="InterPro" id="IPR011600">
    <property type="entry name" value="Pept_C14_caspase"/>
</dbReference>
<dbReference type="SUPFAM" id="SSF52129">
    <property type="entry name" value="Caspase-like"/>
    <property type="match status" value="1"/>
</dbReference>
<protein>
    <recommendedName>
        <fullName evidence="4">Caspase family p20 domain-containing protein</fullName>
    </recommendedName>
</protein>
<dbReference type="InterPro" id="IPR029030">
    <property type="entry name" value="Caspase-like_dom_sf"/>
</dbReference>
<feature type="region of interest" description="Disordered" evidence="3">
    <location>
        <begin position="181"/>
        <end position="213"/>
    </location>
</feature>
<reference evidence="5" key="1">
    <citation type="submission" date="2020-09" db="EMBL/GenBank/DDBJ databases">
        <title>Comparative genome analyses of four rice-infecting Rhizoctonia solani isolates reveal extensive enrichment of homogalacturonan modification genes.</title>
        <authorList>
            <person name="Lee D.-Y."/>
            <person name="Jeon J."/>
            <person name="Kim K.-T."/>
            <person name="Cheong K."/>
            <person name="Song H."/>
            <person name="Choi G."/>
            <person name="Ko J."/>
            <person name="Opiyo S.O."/>
            <person name="Zuo S."/>
            <person name="Madhav S."/>
            <person name="Lee Y.-H."/>
            <person name="Wang G.-L."/>
        </authorList>
    </citation>
    <scope>NUCLEOTIDE SEQUENCE</scope>
    <source>
        <strain evidence="5">AG1-IA WGL</strain>
    </source>
</reference>
<proteinExistence type="predicted"/>
<dbReference type="PROSITE" id="PS50208">
    <property type="entry name" value="CASPASE_P20"/>
    <property type="match status" value="1"/>
</dbReference>
<evidence type="ECO:0000256" key="1">
    <source>
        <dbReference type="ARBA" id="ARBA00022703"/>
    </source>
</evidence>